<keyword evidence="1" id="KW-0732">Signal</keyword>
<dbReference type="InterPro" id="IPR013424">
    <property type="entry name" value="Ice-binding_C"/>
</dbReference>
<reference evidence="4" key="1">
    <citation type="submission" date="2016-10" db="EMBL/GenBank/DDBJ databases">
        <authorList>
            <person name="Varghese N."/>
        </authorList>
    </citation>
    <scope>NUCLEOTIDE SEQUENCE [LARGE SCALE GENOMIC DNA]</scope>
    <source>
        <strain evidence="4">Nsp8</strain>
    </source>
</reference>
<organism evidence="3 4">
    <name type="scientific">Nitrosospira briensis</name>
    <dbReference type="NCBI Taxonomy" id="35799"/>
    <lineage>
        <taxon>Bacteria</taxon>
        <taxon>Pseudomonadati</taxon>
        <taxon>Pseudomonadota</taxon>
        <taxon>Betaproteobacteria</taxon>
        <taxon>Nitrosomonadales</taxon>
        <taxon>Nitrosomonadaceae</taxon>
        <taxon>Nitrosospira</taxon>
    </lineage>
</organism>
<dbReference type="OrthoDB" id="8559805at2"/>
<keyword evidence="4" id="KW-1185">Reference proteome</keyword>
<accession>A0A1I4XX65</accession>
<dbReference type="EMBL" id="FOVJ01000001">
    <property type="protein sequence ID" value="SFN30481.1"/>
    <property type="molecule type" value="Genomic_DNA"/>
</dbReference>
<evidence type="ECO:0000313" key="3">
    <source>
        <dbReference type="EMBL" id="SFN30481.1"/>
    </source>
</evidence>
<dbReference type="RefSeq" id="WP_074793973.1">
    <property type="nucleotide sequence ID" value="NZ_FOVJ01000001.1"/>
</dbReference>
<dbReference type="STRING" id="1266925.GCA_000619905_00210"/>
<proteinExistence type="predicted"/>
<feature type="chain" id="PRO_5010368042" evidence="1">
    <location>
        <begin position="22"/>
        <end position="267"/>
    </location>
</feature>
<protein>
    <submittedName>
        <fullName evidence="3">PEP-CTERM protein-sorting domain-containing protein</fullName>
    </submittedName>
</protein>
<evidence type="ECO:0000256" key="1">
    <source>
        <dbReference type="SAM" id="SignalP"/>
    </source>
</evidence>
<dbReference type="Pfam" id="PF07589">
    <property type="entry name" value="PEP-CTERM"/>
    <property type="match status" value="1"/>
</dbReference>
<sequence length="267" mass="28417">MKKTLQCAFFLAGMASLPAMAHVGYGGRDFGTFDNTYTTSTRIDQAVTGNYGWMDGTDADYGDSHKLRAYRFTLLESANINLTFEQATSQVTDHLGNISTSHLGLLPGFSLYQGLAHIAPMKADHDSANISLSNRPVNAEGSFRALTDWSIGNDPGDLNGTSVPASLSFFKYIGHAYDGSGFGSDGAPDGKVSHTFMNLAAGDYSVFVGGADYFAQDIANPNLQSKYGVTGTLIAGAVPEPETYAMLLAGLALMGTVLRRRLPRNTA</sequence>
<name>A0A1I4XX65_9PROT</name>
<dbReference type="AlphaFoldDB" id="A0A1I4XX65"/>
<feature type="domain" description="Ice-binding protein C-terminal" evidence="2">
    <location>
        <begin position="237"/>
        <end position="261"/>
    </location>
</feature>
<evidence type="ECO:0000259" key="2">
    <source>
        <dbReference type="Pfam" id="PF07589"/>
    </source>
</evidence>
<feature type="signal peptide" evidence="1">
    <location>
        <begin position="1"/>
        <end position="21"/>
    </location>
</feature>
<dbReference type="Proteomes" id="UP000183107">
    <property type="component" value="Unassembled WGS sequence"/>
</dbReference>
<dbReference type="NCBIfam" id="TIGR02595">
    <property type="entry name" value="PEP_CTERM"/>
    <property type="match status" value="1"/>
</dbReference>
<gene>
    <name evidence="3" type="ORF">SAMN05216386_0377</name>
</gene>
<evidence type="ECO:0000313" key="4">
    <source>
        <dbReference type="Proteomes" id="UP000183107"/>
    </source>
</evidence>